<dbReference type="InterPro" id="IPR012866">
    <property type="entry name" value="DUF1644"/>
</dbReference>
<feature type="compositionally biased region" description="Basic and acidic residues" evidence="1">
    <location>
        <begin position="1"/>
        <end position="10"/>
    </location>
</feature>
<sequence length="441" mass="50554">MPKVRTEKPLSKGSSRSYSDWDGVGRCPDPYPPVDFDLPRPRLASAEEIKELDEIKCPICMESPHNTVLLKCSSYEKGCRPYMCNTSHRHSNCLDQYCKSFDTHLTSEKLEKILLVESTASNDSKGQSGHGNPSECGNRLQPKLTCPLCRGGIYGYMVSETARSYMDSKLRSCSSETCEFQGTYRELRKHARRKHPSVRPTEVDASRRGDWERMEQERELEDVLSSIDARHGAEDSGEHTIWSGDLADLMTLLVNDMFTIEEGANWMSSLWSDPRPRMPLHDRRSETVHTVSNDTRTNQSARWRSSLPSTRQPERIHRAGSRINPSSSHDPEANSTARWRDNTLPPGMAHSEIVYNYYMEPVSPEVRTSSTRTARWRENTLPPGMAHSEIVYNYYMEPVNPEVRTSSTRMHRVSQHSRPNPSTNNSSSRRIPGRRLRWRHQ</sequence>
<dbReference type="Proteomes" id="UP000242715">
    <property type="component" value="Unassembled WGS sequence"/>
</dbReference>
<evidence type="ECO:0000313" key="3">
    <source>
        <dbReference type="Proteomes" id="UP000242715"/>
    </source>
</evidence>
<dbReference type="EMBL" id="DF973872">
    <property type="protein sequence ID" value="GAU41629.1"/>
    <property type="molecule type" value="Genomic_DNA"/>
</dbReference>
<dbReference type="PANTHER" id="PTHR31197:SF29">
    <property type="entry name" value="C2H2-TYPE DOMAIN-CONTAINING PROTEIN"/>
    <property type="match status" value="1"/>
</dbReference>
<dbReference type="AlphaFoldDB" id="A0A2Z6PB82"/>
<name>A0A2Z6PB82_TRISU</name>
<accession>A0A2Z6PB82</accession>
<protein>
    <submittedName>
        <fullName evidence="2">Uncharacterized protein</fullName>
    </submittedName>
</protein>
<reference evidence="3" key="1">
    <citation type="journal article" date="2017" name="Front. Plant Sci.">
        <title>Climate Clever Clovers: New Paradigm to Reduce the Environmental Footprint of Ruminants by Breeding Low Methanogenic Forages Utilizing Haplotype Variation.</title>
        <authorList>
            <person name="Kaur P."/>
            <person name="Appels R."/>
            <person name="Bayer P.E."/>
            <person name="Keeble-Gagnere G."/>
            <person name="Wang J."/>
            <person name="Hirakawa H."/>
            <person name="Shirasawa K."/>
            <person name="Vercoe P."/>
            <person name="Stefanova K."/>
            <person name="Durmic Z."/>
            <person name="Nichols P."/>
            <person name="Revell C."/>
            <person name="Isobe S.N."/>
            <person name="Edwards D."/>
            <person name="Erskine W."/>
        </authorList>
    </citation>
    <scope>NUCLEOTIDE SEQUENCE [LARGE SCALE GENOMIC DNA]</scope>
    <source>
        <strain evidence="3">cv. Daliak</strain>
    </source>
</reference>
<dbReference type="Pfam" id="PF07800">
    <property type="entry name" value="DUF1644"/>
    <property type="match status" value="1"/>
</dbReference>
<feature type="region of interest" description="Disordered" evidence="1">
    <location>
        <begin position="404"/>
        <end position="441"/>
    </location>
</feature>
<dbReference type="OrthoDB" id="1921166at2759"/>
<feature type="compositionally biased region" description="Polar residues" evidence="1">
    <location>
        <begin position="288"/>
        <end position="311"/>
    </location>
</feature>
<evidence type="ECO:0000313" key="2">
    <source>
        <dbReference type="EMBL" id="GAU41629.1"/>
    </source>
</evidence>
<proteinExistence type="predicted"/>
<organism evidence="2 3">
    <name type="scientific">Trifolium subterraneum</name>
    <name type="common">Subterranean clover</name>
    <dbReference type="NCBI Taxonomy" id="3900"/>
    <lineage>
        <taxon>Eukaryota</taxon>
        <taxon>Viridiplantae</taxon>
        <taxon>Streptophyta</taxon>
        <taxon>Embryophyta</taxon>
        <taxon>Tracheophyta</taxon>
        <taxon>Spermatophyta</taxon>
        <taxon>Magnoliopsida</taxon>
        <taxon>eudicotyledons</taxon>
        <taxon>Gunneridae</taxon>
        <taxon>Pentapetalae</taxon>
        <taxon>rosids</taxon>
        <taxon>fabids</taxon>
        <taxon>Fabales</taxon>
        <taxon>Fabaceae</taxon>
        <taxon>Papilionoideae</taxon>
        <taxon>50 kb inversion clade</taxon>
        <taxon>NPAAA clade</taxon>
        <taxon>Hologalegina</taxon>
        <taxon>IRL clade</taxon>
        <taxon>Trifolieae</taxon>
        <taxon>Trifolium</taxon>
    </lineage>
</organism>
<evidence type="ECO:0000256" key="1">
    <source>
        <dbReference type="SAM" id="MobiDB-lite"/>
    </source>
</evidence>
<keyword evidence="3" id="KW-1185">Reference proteome</keyword>
<feature type="region of interest" description="Disordered" evidence="1">
    <location>
        <begin position="281"/>
        <end position="345"/>
    </location>
</feature>
<dbReference type="PANTHER" id="PTHR31197">
    <property type="entry name" value="OS01G0612600 PROTEIN"/>
    <property type="match status" value="1"/>
</dbReference>
<feature type="compositionally biased region" description="Low complexity" evidence="1">
    <location>
        <begin position="417"/>
        <end position="430"/>
    </location>
</feature>
<gene>
    <name evidence="2" type="ORF">TSUD_81150</name>
</gene>
<feature type="region of interest" description="Disordered" evidence="1">
    <location>
        <begin position="1"/>
        <end position="26"/>
    </location>
</feature>
<feature type="compositionally biased region" description="Polar residues" evidence="1">
    <location>
        <begin position="323"/>
        <end position="337"/>
    </location>
</feature>
<feature type="compositionally biased region" description="Basic residues" evidence="1">
    <location>
        <begin position="431"/>
        <end position="441"/>
    </location>
</feature>